<dbReference type="SMART" id="SM01134">
    <property type="entry name" value="DeoRC"/>
    <property type="match status" value="1"/>
</dbReference>
<dbReference type="GO" id="GO:0003677">
    <property type="term" value="F:DNA binding"/>
    <property type="evidence" value="ECO:0007669"/>
    <property type="project" value="UniProtKB-KW"/>
</dbReference>
<dbReference type="Gene3D" id="1.10.10.10">
    <property type="entry name" value="Winged helix-like DNA-binding domain superfamily/Winged helix DNA-binding domain"/>
    <property type="match status" value="1"/>
</dbReference>
<evidence type="ECO:0000313" key="7">
    <source>
        <dbReference type="Proteomes" id="UP000443353"/>
    </source>
</evidence>
<dbReference type="InterPro" id="IPR014036">
    <property type="entry name" value="DeoR-like_C"/>
</dbReference>
<keyword evidence="4" id="KW-0804">Transcription</keyword>
<dbReference type="InterPro" id="IPR036390">
    <property type="entry name" value="WH_DNA-bd_sf"/>
</dbReference>
<evidence type="ECO:0000313" key="6">
    <source>
        <dbReference type="EMBL" id="MVW64046.1"/>
    </source>
</evidence>
<dbReference type="SUPFAM" id="SSF46785">
    <property type="entry name" value="Winged helix' DNA-binding domain"/>
    <property type="match status" value="1"/>
</dbReference>
<dbReference type="AlphaFoldDB" id="A0A7X3G5H2"/>
<name>A0A7X3G5H2_9BURK</name>
<dbReference type="EMBL" id="WSES01000011">
    <property type="protein sequence ID" value="MVW64046.1"/>
    <property type="molecule type" value="Genomic_DNA"/>
</dbReference>
<evidence type="ECO:0000256" key="2">
    <source>
        <dbReference type="ARBA" id="ARBA00023015"/>
    </source>
</evidence>
<dbReference type="Pfam" id="PF08220">
    <property type="entry name" value="HTH_DeoR"/>
    <property type="match status" value="1"/>
</dbReference>
<dbReference type="Proteomes" id="UP000443353">
    <property type="component" value="Unassembled WGS sequence"/>
</dbReference>
<evidence type="ECO:0000256" key="3">
    <source>
        <dbReference type="ARBA" id="ARBA00023125"/>
    </source>
</evidence>
<keyword evidence="2" id="KW-0805">Transcription regulation</keyword>
<proteinExistence type="predicted"/>
<dbReference type="InterPro" id="IPR050313">
    <property type="entry name" value="Carb_Metab_HTH_regulators"/>
</dbReference>
<dbReference type="InterPro" id="IPR018356">
    <property type="entry name" value="Tscrpt_reg_HTH_DeoR_CS"/>
</dbReference>
<dbReference type="PROSITE" id="PS51000">
    <property type="entry name" value="HTH_DEOR_2"/>
    <property type="match status" value="1"/>
</dbReference>
<dbReference type="InterPro" id="IPR037171">
    <property type="entry name" value="NagB/RpiA_transferase-like"/>
</dbReference>
<keyword evidence="7" id="KW-1185">Reference proteome</keyword>
<sequence length="284" mass="30721">MNVHVCIDSCWFMRKRVQCCAKEKPMQLAEERRQHIVDTVEQQGKVLAAELAQRFNTSEDTIRRDLRDLDAAGLLRRVHGGAMRRTQPVPSFGQRVDADEARKEMLARALADSVRPGDTVLVDAGTTNLAFARQLEDGRAATIITNSPQIALGLGHLRITRVVLLGGVYSAHVGAVMGAQTLAEIQRLRVDVAVVGVCSVEAERGLGASDPEEAILKQAILAAGSRRVVAALNERLEAPAPFPIAPLADIDRLVLEADAAPTVVARLRKGERAPEIVLAARSRA</sequence>
<organism evidence="6 7">
    <name type="scientific">Massilia cellulosiltytica</name>
    <dbReference type="NCBI Taxonomy" id="2683234"/>
    <lineage>
        <taxon>Bacteria</taxon>
        <taxon>Pseudomonadati</taxon>
        <taxon>Pseudomonadota</taxon>
        <taxon>Betaproteobacteria</taxon>
        <taxon>Burkholderiales</taxon>
        <taxon>Oxalobacteraceae</taxon>
        <taxon>Telluria group</taxon>
        <taxon>Massilia</taxon>
    </lineage>
</organism>
<protein>
    <submittedName>
        <fullName evidence="6">DeoR family transcriptional regulator</fullName>
    </submittedName>
</protein>
<reference evidence="6 7" key="1">
    <citation type="submission" date="2019-12" db="EMBL/GenBank/DDBJ databases">
        <authorList>
            <person name="Li C."/>
            <person name="Zhao J."/>
        </authorList>
    </citation>
    <scope>NUCLEOTIDE SEQUENCE [LARGE SCALE GENOMIC DNA]</scope>
    <source>
        <strain evidence="6 7">NEAU-DD11</strain>
    </source>
</reference>
<evidence type="ECO:0000259" key="5">
    <source>
        <dbReference type="PROSITE" id="PS51000"/>
    </source>
</evidence>
<dbReference type="Pfam" id="PF00455">
    <property type="entry name" value="DeoRC"/>
    <property type="match status" value="1"/>
</dbReference>
<dbReference type="InterPro" id="IPR001034">
    <property type="entry name" value="DeoR_HTH"/>
</dbReference>
<dbReference type="PANTHER" id="PTHR30363:SF4">
    <property type="entry name" value="GLYCEROL-3-PHOSPHATE REGULON REPRESSOR"/>
    <property type="match status" value="1"/>
</dbReference>
<keyword evidence="3" id="KW-0238">DNA-binding</keyword>
<evidence type="ECO:0000256" key="4">
    <source>
        <dbReference type="ARBA" id="ARBA00023163"/>
    </source>
</evidence>
<dbReference type="PANTHER" id="PTHR30363">
    <property type="entry name" value="HTH-TYPE TRANSCRIPTIONAL REGULATOR SRLR-RELATED"/>
    <property type="match status" value="1"/>
</dbReference>
<dbReference type="SMART" id="SM00420">
    <property type="entry name" value="HTH_DEOR"/>
    <property type="match status" value="1"/>
</dbReference>
<accession>A0A7X3G5H2</accession>
<dbReference type="InterPro" id="IPR036388">
    <property type="entry name" value="WH-like_DNA-bd_sf"/>
</dbReference>
<dbReference type="PROSITE" id="PS00894">
    <property type="entry name" value="HTH_DEOR_1"/>
    <property type="match status" value="1"/>
</dbReference>
<dbReference type="PRINTS" id="PR00037">
    <property type="entry name" value="HTHLACR"/>
</dbReference>
<gene>
    <name evidence="6" type="ORF">GPY61_29365</name>
</gene>
<comment type="caution">
    <text evidence="6">The sequence shown here is derived from an EMBL/GenBank/DDBJ whole genome shotgun (WGS) entry which is preliminary data.</text>
</comment>
<evidence type="ECO:0000256" key="1">
    <source>
        <dbReference type="ARBA" id="ARBA00022491"/>
    </source>
</evidence>
<feature type="domain" description="HTH deoR-type" evidence="5">
    <location>
        <begin position="29"/>
        <end position="84"/>
    </location>
</feature>
<dbReference type="GO" id="GO:0003700">
    <property type="term" value="F:DNA-binding transcription factor activity"/>
    <property type="evidence" value="ECO:0007669"/>
    <property type="project" value="InterPro"/>
</dbReference>
<keyword evidence="1" id="KW-0678">Repressor</keyword>
<dbReference type="SUPFAM" id="SSF100950">
    <property type="entry name" value="NagB/RpiA/CoA transferase-like"/>
    <property type="match status" value="1"/>
</dbReference>